<evidence type="ECO:0000313" key="1">
    <source>
        <dbReference type="EMBL" id="KAK7831275.1"/>
    </source>
</evidence>
<organism evidence="1 2">
    <name type="scientific">Quercus suber</name>
    <name type="common">Cork oak</name>
    <dbReference type="NCBI Taxonomy" id="58331"/>
    <lineage>
        <taxon>Eukaryota</taxon>
        <taxon>Viridiplantae</taxon>
        <taxon>Streptophyta</taxon>
        <taxon>Embryophyta</taxon>
        <taxon>Tracheophyta</taxon>
        <taxon>Spermatophyta</taxon>
        <taxon>Magnoliopsida</taxon>
        <taxon>eudicotyledons</taxon>
        <taxon>Gunneridae</taxon>
        <taxon>Pentapetalae</taxon>
        <taxon>rosids</taxon>
        <taxon>fabids</taxon>
        <taxon>Fagales</taxon>
        <taxon>Fagaceae</taxon>
        <taxon>Quercus</taxon>
    </lineage>
</organism>
<sequence>MKNILNFLIACSSPIISHLKLRALNMKIGTLIVLFIFGELRCQNGLIIKVLIIPYFSLLVANFQNWPSVFFPGREDFRGFLDISIMSINLFGNELHLFSPTQQSLQRHLNESNPTDQNLVEVSITYESDDTCYSIKRWEVHVECTCPPQEFANAPIEICLTLKLLLLCRFGLVSFAFDAKLTAMVAVEVTGRPQISFCLGCELSLDPLSTFYRQFSNGQTKFSK</sequence>
<accession>A0AAW0JWK9</accession>
<comment type="caution">
    <text evidence="1">The sequence shown here is derived from an EMBL/GenBank/DDBJ whole genome shotgun (WGS) entry which is preliminary data.</text>
</comment>
<proteinExistence type="predicted"/>
<dbReference type="Proteomes" id="UP000237347">
    <property type="component" value="Unassembled WGS sequence"/>
</dbReference>
<name>A0AAW0JWK9_QUESU</name>
<dbReference type="EMBL" id="PKMF04000447">
    <property type="protein sequence ID" value="KAK7831275.1"/>
    <property type="molecule type" value="Genomic_DNA"/>
</dbReference>
<dbReference type="AlphaFoldDB" id="A0AAW0JWK9"/>
<evidence type="ECO:0000313" key="2">
    <source>
        <dbReference type="Proteomes" id="UP000237347"/>
    </source>
</evidence>
<reference evidence="1 2" key="1">
    <citation type="journal article" date="2018" name="Sci. Data">
        <title>The draft genome sequence of cork oak.</title>
        <authorList>
            <person name="Ramos A.M."/>
            <person name="Usie A."/>
            <person name="Barbosa P."/>
            <person name="Barros P.M."/>
            <person name="Capote T."/>
            <person name="Chaves I."/>
            <person name="Simoes F."/>
            <person name="Abreu I."/>
            <person name="Carrasquinho I."/>
            <person name="Faro C."/>
            <person name="Guimaraes J.B."/>
            <person name="Mendonca D."/>
            <person name="Nobrega F."/>
            <person name="Rodrigues L."/>
            <person name="Saibo N.J.M."/>
            <person name="Varela M.C."/>
            <person name="Egas C."/>
            <person name="Matos J."/>
            <person name="Miguel C.M."/>
            <person name="Oliveira M.M."/>
            <person name="Ricardo C.P."/>
            <person name="Goncalves S."/>
        </authorList>
    </citation>
    <scope>NUCLEOTIDE SEQUENCE [LARGE SCALE GENOMIC DNA]</scope>
    <source>
        <strain evidence="2">cv. HL8</strain>
    </source>
</reference>
<protein>
    <submittedName>
        <fullName evidence="1">Uncharacterized protein</fullName>
    </submittedName>
</protein>
<keyword evidence="2" id="KW-1185">Reference proteome</keyword>
<gene>
    <name evidence="1" type="ORF">CFP56_027508</name>
</gene>